<dbReference type="PANTHER" id="PTHR47605:SF2">
    <property type="entry name" value="TRANSCRIPTIONAL ELONGATION REGULATOR MINIYO"/>
    <property type="match status" value="1"/>
</dbReference>
<evidence type="ECO:0000313" key="1">
    <source>
        <dbReference type="EMBL" id="KAK7362211.1"/>
    </source>
</evidence>
<dbReference type="PANTHER" id="PTHR47605">
    <property type="entry name" value="TRANSCRIPTIONAL ELONGATION REGULATOR MINIYO"/>
    <property type="match status" value="1"/>
</dbReference>
<reference evidence="1 2" key="1">
    <citation type="submission" date="2024-01" db="EMBL/GenBank/DDBJ databases">
        <title>The genomes of 5 underutilized Papilionoideae crops provide insights into root nodulation and disease resistanc.</title>
        <authorList>
            <person name="Jiang F."/>
        </authorList>
    </citation>
    <scope>NUCLEOTIDE SEQUENCE [LARGE SCALE GENOMIC DNA]</scope>
    <source>
        <strain evidence="1">LVBAO_FW01</strain>
        <tissue evidence="1">Leaves</tissue>
    </source>
</reference>
<keyword evidence="2" id="KW-1185">Reference proteome</keyword>
<dbReference type="EMBL" id="JAYMYQ010000001">
    <property type="protein sequence ID" value="KAK7362211.1"/>
    <property type="molecule type" value="Genomic_DNA"/>
</dbReference>
<sequence>MVSSPSEFQQCFTKNDIILANRSCFLSGNYIFYNYTTLGSISYGEHWIRLDDNYNSVVLPYAKVIQYVLSYDVNENYFDILEYNAKPSNILPLSEDSMDNETEGKHTIQDDVVVYNGSTCSYGEFRGLTVILHGSKIGSPPLSFSSNIFTWAPVPVPGARIPWASVSDTFKPPFPGRHPNLHPEPRQDTKTAITVTILVGLYLRRLEFTQAGVMIAHGALG</sequence>
<protein>
    <submittedName>
        <fullName evidence="1">Uncharacterized protein</fullName>
    </submittedName>
</protein>
<proteinExistence type="predicted"/>
<gene>
    <name evidence="1" type="ORF">VNO77_04317</name>
</gene>
<dbReference type="InterPro" id="IPR055326">
    <property type="entry name" value="MINIYO"/>
</dbReference>
<comment type="caution">
    <text evidence="1">The sequence shown here is derived from an EMBL/GenBank/DDBJ whole genome shotgun (WGS) entry which is preliminary data.</text>
</comment>
<organism evidence="1 2">
    <name type="scientific">Canavalia gladiata</name>
    <name type="common">Sword bean</name>
    <name type="synonym">Dolichos gladiatus</name>
    <dbReference type="NCBI Taxonomy" id="3824"/>
    <lineage>
        <taxon>Eukaryota</taxon>
        <taxon>Viridiplantae</taxon>
        <taxon>Streptophyta</taxon>
        <taxon>Embryophyta</taxon>
        <taxon>Tracheophyta</taxon>
        <taxon>Spermatophyta</taxon>
        <taxon>Magnoliopsida</taxon>
        <taxon>eudicotyledons</taxon>
        <taxon>Gunneridae</taxon>
        <taxon>Pentapetalae</taxon>
        <taxon>rosids</taxon>
        <taxon>fabids</taxon>
        <taxon>Fabales</taxon>
        <taxon>Fabaceae</taxon>
        <taxon>Papilionoideae</taxon>
        <taxon>50 kb inversion clade</taxon>
        <taxon>NPAAA clade</taxon>
        <taxon>indigoferoid/millettioid clade</taxon>
        <taxon>Phaseoleae</taxon>
        <taxon>Canavalia</taxon>
    </lineage>
</organism>
<dbReference type="Proteomes" id="UP001367508">
    <property type="component" value="Unassembled WGS sequence"/>
</dbReference>
<dbReference type="AlphaFoldDB" id="A0AAN9R7N2"/>
<name>A0AAN9R7N2_CANGL</name>
<accession>A0AAN9R7N2</accession>
<evidence type="ECO:0000313" key="2">
    <source>
        <dbReference type="Proteomes" id="UP001367508"/>
    </source>
</evidence>